<dbReference type="SUPFAM" id="SSF56112">
    <property type="entry name" value="Protein kinase-like (PK-like)"/>
    <property type="match status" value="1"/>
</dbReference>
<comment type="caution">
    <text evidence="1">The sequence shown here is derived from an EMBL/GenBank/DDBJ whole genome shotgun (WGS) entry which is preliminary data.</text>
</comment>
<keyword evidence="1" id="KW-0418">Kinase</keyword>
<protein>
    <submittedName>
        <fullName evidence="1">Extracellular tyrosine- kinase PKDCC</fullName>
    </submittedName>
</protein>
<dbReference type="PROSITE" id="PS50011">
    <property type="entry name" value="PROTEIN_KINASE_DOM"/>
    <property type="match status" value="1"/>
</dbReference>
<proteinExistence type="predicted"/>
<evidence type="ECO:0000313" key="2">
    <source>
        <dbReference type="Proteomes" id="UP001152795"/>
    </source>
</evidence>
<dbReference type="InterPro" id="IPR042983">
    <property type="entry name" value="PKDCC"/>
</dbReference>
<keyword evidence="1" id="KW-0808">Transferase</keyword>
<dbReference type="GO" id="GO:0005524">
    <property type="term" value="F:ATP binding"/>
    <property type="evidence" value="ECO:0007669"/>
    <property type="project" value="InterPro"/>
</dbReference>
<dbReference type="PANTHER" id="PTHR46448">
    <property type="entry name" value="PROTEIN KINASE DOMAIN-CONTAINING PROTEIN"/>
    <property type="match status" value="1"/>
</dbReference>
<dbReference type="Gene3D" id="1.10.510.10">
    <property type="entry name" value="Transferase(Phosphotransferase) domain 1"/>
    <property type="match status" value="1"/>
</dbReference>
<name>A0A6S7GY08_PARCT</name>
<keyword evidence="2" id="KW-1185">Reference proteome</keyword>
<dbReference type="OrthoDB" id="4062651at2759"/>
<reference evidence="1" key="1">
    <citation type="submission" date="2020-04" db="EMBL/GenBank/DDBJ databases">
        <authorList>
            <person name="Alioto T."/>
            <person name="Alioto T."/>
            <person name="Gomez Garrido J."/>
        </authorList>
    </citation>
    <scope>NUCLEOTIDE SEQUENCE</scope>
    <source>
        <strain evidence="1">A484AB</strain>
    </source>
</reference>
<gene>
    <name evidence="1" type="ORF">PACLA_8A048938</name>
</gene>
<evidence type="ECO:0000313" key="1">
    <source>
        <dbReference type="EMBL" id="CAB3996475.1"/>
    </source>
</evidence>
<dbReference type="InterPro" id="IPR000719">
    <property type="entry name" value="Prot_kinase_dom"/>
</dbReference>
<dbReference type="PANTHER" id="PTHR46448:SF4">
    <property type="entry name" value="EXTRACELLULAR TYROSINE-PROTEIN KINASE PKDCC-LIKE"/>
    <property type="match status" value="1"/>
</dbReference>
<dbReference type="InterPro" id="IPR011009">
    <property type="entry name" value="Kinase-like_dom_sf"/>
</dbReference>
<accession>A0A6S7GY08</accession>
<dbReference type="EMBL" id="CACRXK020002875">
    <property type="protein sequence ID" value="CAB3996475.1"/>
    <property type="molecule type" value="Genomic_DNA"/>
</dbReference>
<dbReference type="Proteomes" id="UP001152795">
    <property type="component" value="Unassembled WGS sequence"/>
</dbReference>
<dbReference type="Pfam" id="PF12260">
    <property type="entry name" value="PIP49_C"/>
    <property type="match status" value="1"/>
</dbReference>
<dbReference type="InterPro" id="IPR022049">
    <property type="entry name" value="FAM69_kinase_dom"/>
</dbReference>
<dbReference type="GO" id="GO:0005576">
    <property type="term" value="C:extracellular region"/>
    <property type="evidence" value="ECO:0007669"/>
    <property type="project" value="TreeGrafter"/>
</dbReference>
<organism evidence="1 2">
    <name type="scientific">Paramuricea clavata</name>
    <name type="common">Red gorgonian</name>
    <name type="synonym">Violescent sea-whip</name>
    <dbReference type="NCBI Taxonomy" id="317549"/>
    <lineage>
        <taxon>Eukaryota</taxon>
        <taxon>Metazoa</taxon>
        <taxon>Cnidaria</taxon>
        <taxon>Anthozoa</taxon>
        <taxon>Octocorallia</taxon>
        <taxon>Malacalcyonacea</taxon>
        <taxon>Plexauridae</taxon>
        <taxon>Paramuricea</taxon>
    </lineage>
</organism>
<sequence>MFHRLWSRYRRLPERMLWLACSVACIVCFMCVFLSLYYLEDHRDSLACRGGNKDNIESYETLLKSHPANQQDSQDPGSIREMLAENLQLQRTVNRLANFGPPTDRSGHLNSLKEQRHEYIQVIKAENAELKRTIKVLANLGSFKGIPRSPAGLVRSWQERSLKYITGESLRSGRKDYERDIYPSQETAALFRDTALSCREISQIEIKEELGRGYTKLTQRGVYNGRDVAVKSVGLDSTDLRNCVSEKRAKLAADCLLFSRYKVMKELLLYQQLNHPNVVKLLGYCFQNDQDTTDIQSRGLTVVTELGTPLNLMTVLQMAWHQRFRIAVGLARLMKYFSVSPLGSLVIRDFQLIQFVIIDNDIKLSDLDDIGNEGHSCHSNHDCVIGNQTYNITLPCVNNVCQGYNEKWNLYNLERFYFKMFLLPGAPEHVVEDLENIETQAALLKYNSKDLVSDLERVLGTLRNGQGLEKYRPRYQYKAIPRADFPGCHDYECGHSISLVNCQALVFDEVEAMRQCDGDFECKAFVLSYEKTWIGYNWVYFKNNSTGMVFSADNIVYIKDT</sequence>
<dbReference type="AlphaFoldDB" id="A0A6S7GY08"/>
<dbReference type="GO" id="GO:0004715">
    <property type="term" value="F:non-membrane spanning protein tyrosine kinase activity"/>
    <property type="evidence" value="ECO:0007669"/>
    <property type="project" value="InterPro"/>
</dbReference>